<dbReference type="PANTHER" id="PTHR19317">
    <property type="entry name" value="PRENYLATED RAB ACCEPTOR 1-RELATED"/>
    <property type="match status" value="1"/>
</dbReference>
<dbReference type="InterPro" id="IPR004895">
    <property type="entry name" value="Prenylated_rab_accept_PRA1"/>
</dbReference>
<evidence type="ECO:0000256" key="5">
    <source>
        <dbReference type="ARBA" id="ARBA00022989"/>
    </source>
</evidence>
<comment type="caution">
    <text evidence="8">The sequence shown here is derived from an EMBL/GenBank/DDBJ whole genome shotgun (WGS) entry which is preliminary data.</text>
</comment>
<dbReference type="Proteomes" id="UP001174909">
    <property type="component" value="Unassembled WGS sequence"/>
</dbReference>
<comment type="subcellular location">
    <subcellularLocation>
        <location evidence="2">Cytoplasmic vesicle</location>
        <location evidence="2">Secretory vesicle</location>
        <location evidence="2">Synaptic vesicle</location>
    </subcellularLocation>
    <subcellularLocation>
        <location evidence="1 7">Membrane</location>
        <topology evidence="1 7">Multi-pass membrane protein</topology>
    </subcellularLocation>
</comment>
<sequence>MSEEGGKEEEMEPFTMITKEDVAGASAGLLGSFSTGKTWIQKKHAGVRPWSEFFNLRYVSRPKGSGDAIKRILSNVARFQSNYLFVFLGLMVYCIVTNPVLLFALAFCMAVWWLMAIKNKGESIKLLGRETSAMEMYMVVGVIMIPVLYFAGAGSTVFWIIGASVVVVLVHAIFILVPADSTTTSDPELGGIILEDVTIS</sequence>
<comment type="similarity">
    <text evidence="3 7">Belongs to the PRA1 family.</text>
</comment>
<evidence type="ECO:0000256" key="7">
    <source>
        <dbReference type="RuleBase" id="RU363107"/>
    </source>
</evidence>
<keyword evidence="6 7" id="KW-0472">Membrane</keyword>
<keyword evidence="9" id="KW-1185">Reference proteome</keyword>
<feature type="transmembrane region" description="Helical" evidence="7">
    <location>
        <begin position="134"/>
        <end position="151"/>
    </location>
</feature>
<evidence type="ECO:0000256" key="2">
    <source>
        <dbReference type="ARBA" id="ARBA00004234"/>
    </source>
</evidence>
<evidence type="ECO:0000313" key="9">
    <source>
        <dbReference type="Proteomes" id="UP001174909"/>
    </source>
</evidence>
<keyword evidence="4 7" id="KW-0812">Transmembrane</keyword>
<feature type="transmembrane region" description="Helical" evidence="7">
    <location>
        <begin position="157"/>
        <end position="177"/>
    </location>
</feature>
<dbReference type="GO" id="GO:0016020">
    <property type="term" value="C:membrane"/>
    <property type="evidence" value="ECO:0007669"/>
    <property type="project" value="UniProtKB-SubCell"/>
</dbReference>
<gene>
    <name evidence="8" type="ORF">GBAR_LOCUS9356</name>
</gene>
<proteinExistence type="inferred from homology"/>
<dbReference type="PANTHER" id="PTHR19317:SF0">
    <property type="entry name" value="PRENYLATED RAB ACCEPTOR PROTEIN 1"/>
    <property type="match status" value="1"/>
</dbReference>
<feature type="transmembrane region" description="Helical" evidence="7">
    <location>
        <begin position="83"/>
        <end position="114"/>
    </location>
</feature>
<organism evidence="8 9">
    <name type="scientific">Geodia barretti</name>
    <name type="common">Barrett's horny sponge</name>
    <dbReference type="NCBI Taxonomy" id="519541"/>
    <lineage>
        <taxon>Eukaryota</taxon>
        <taxon>Metazoa</taxon>
        <taxon>Porifera</taxon>
        <taxon>Demospongiae</taxon>
        <taxon>Heteroscleromorpha</taxon>
        <taxon>Tetractinellida</taxon>
        <taxon>Astrophorina</taxon>
        <taxon>Geodiidae</taxon>
        <taxon>Geodia</taxon>
    </lineage>
</organism>
<dbReference type="GO" id="GO:0005794">
    <property type="term" value="C:Golgi apparatus"/>
    <property type="evidence" value="ECO:0007669"/>
    <property type="project" value="TreeGrafter"/>
</dbReference>
<dbReference type="AlphaFoldDB" id="A0AA35RNV8"/>
<evidence type="ECO:0000256" key="4">
    <source>
        <dbReference type="ARBA" id="ARBA00022692"/>
    </source>
</evidence>
<evidence type="ECO:0000256" key="3">
    <source>
        <dbReference type="ARBA" id="ARBA00006483"/>
    </source>
</evidence>
<evidence type="ECO:0000313" key="8">
    <source>
        <dbReference type="EMBL" id="CAI8015013.1"/>
    </source>
</evidence>
<reference evidence="8" key="1">
    <citation type="submission" date="2023-03" db="EMBL/GenBank/DDBJ databases">
        <authorList>
            <person name="Steffen K."/>
            <person name="Cardenas P."/>
        </authorList>
    </citation>
    <scope>NUCLEOTIDE SEQUENCE</scope>
</reference>
<keyword evidence="5 7" id="KW-1133">Transmembrane helix</keyword>
<protein>
    <recommendedName>
        <fullName evidence="7">PRA1 family protein</fullName>
    </recommendedName>
</protein>
<name>A0AA35RNV8_GEOBA</name>
<dbReference type="Pfam" id="PF03208">
    <property type="entry name" value="PRA1"/>
    <property type="match status" value="1"/>
</dbReference>
<evidence type="ECO:0000256" key="6">
    <source>
        <dbReference type="ARBA" id="ARBA00023136"/>
    </source>
</evidence>
<dbReference type="EMBL" id="CASHTH010001413">
    <property type="protein sequence ID" value="CAI8015013.1"/>
    <property type="molecule type" value="Genomic_DNA"/>
</dbReference>
<evidence type="ECO:0000256" key="1">
    <source>
        <dbReference type="ARBA" id="ARBA00004141"/>
    </source>
</evidence>
<accession>A0AA35RNV8</accession>